<protein>
    <recommendedName>
        <fullName evidence="5">Lipoprotein</fullName>
    </recommendedName>
</protein>
<feature type="region of interest" description="Disordered" evidence="1">
    <location>
        <begin position="25"/>
        <end position="91"/>
    </location>
</feature>
<keyword evidence="2" id="KW-0732">Signal</keyword>
<sequence>MKKKWNLLYVALATVLLLAACGTSDTDNEAKDNEVNGTASEGASTDDSVVEEDIDEEVDSEKEEEESSEPVTETETEKEDSTESTNNNDNLLSDAIQTKSDEQDYSIQLLPTYKLTSEEPGRDSLYVKDNDSVFMRIETMDEEEGNYEYAVENTIVVLEASSGGAVPDKLVDTELPKGDGIEDAEGYFVTAESAPVTGIVFKKDGMVIKLTIFDTPNADHIEEFLRMAETILKNS</sequence>
<name>A0ABW4SHR7_9BACL</name>
<gene>
    <name evidence="3" type="ORF">ACFSFY_13525</name>
</gene>
<feature type="compositionally biased region" description="Acidic residues" evidence="1">
    <location>
        <begin position="48"/>
        <end position="82"/>
    </location>
</feature>
<accession>A0ABW4SHR7</accession>
<keyword evidence="4" id="KW-1185">Reference proteome</keyword>
<evidence type="ECO:0008006" key="5">
    <source>
        <dbReference type="Google" id="ProtNLM"/>
    </source>
</evidence>
<evidence type="ECO:0000256" key="2">
    <source>
        <dbReference type="SAM" id="SignalP"/>
    </source>
</evidence>
<organism evidence="3 4">
    <name type="scientific">Sporosarcina siberiensis</name>
    <dbReference type="NCBI Taxonomy" id="1365606"/>
    <lineage>
        <taxon>Bacteria</taxon>
        <taxon>Bacillati</taxon>
        <taxon>Bacillota</taxon>
        <taxon>Bacilli</taxon>
        <taxon>Bacillales</taxon>
        <taxon>Caryophanaceae</taxon>
        <taxon>Sporosarcina</taxon>
    </lineage>
</organism>
<dbReference type="Proteomes" id="UP001597218">
    <property type="component" value="Unassembled WGS sequence"/>
</dbReference>
<reference evidence="4" key="1">
    <citation type="journal article" date="2019" name="Int. J. Syst. Evol. Microbiol.">
        <title>The Global Catalogue of Microorganisms (GCM) 10K type strain sequencing project: providing services to taxonomists for standard genome sequencing and annotation.</title>
        <authorList>
            <consortium name="The Broad Institute Genomics Platform"/>
            <consortium name="The Broad Institute Genome Sequencing Center for Infectious Disease"/>
            <person name="Wu L."/>
            <person name="Ma J."/>
        </authorList>
    </citation>
    <scope>NUCLEOTIDE SEQUENCE [LARGE SCALE GENOMIC DNA]</scope>
    <source>
        <strain evidence="4">CGMCC 4.7177</strain>
    </source>
</reference>
<feature type="chain" id="PRO_5045851408" description="Lipoprotein" evidence="2">
    <location>
        <begin position="20"/>
        <end position="235"/>
    </location>
</feature>
<evidence type="ECO:0000313" key="4">
    <source>
        <dbReference type="Proteomes" id="UP001597218"/>
    </source>
</evidence>
<proteinExistence type="predicted"/>
<dbReference type="EMBL" id="JBHUGI010000032">
    <property type="protein sequence ID" value="MFD1929058.1"/>
    <property type="molecule type" value="Genomic_DNA"/>
</dbReference>
<comment type="caution">
    <text evidence="3">The sequence shown here is derived from an EMBL/GenBank/DDBJ whole genome shotgun (WGS) entry which is preliminary data.</text>
</comment>
<feature type="signal peptide" evidence="2">
    <location>
        <begin position="1"/>
        <end position="19"/>
    </location>
</feature>
<evidence type="ECO:0000256" key="1">
    <source>
        <dbReference type="SAM" id="MobiDB-lite"/>
    </source>
</evidence>
<dbReference type="PROSITE" id="PS51257">
    <property type="entry name" value="PROKAR_LIPOPROTEIN"/>
    <property type="match status" value="1"/>
</dbReference>
<dbReference type="RefSeq" id="WP_381538858.1">
    <property type="nucleotide sequence ID" value="NZ_JBHUGI010000032.1"/>
</dbReference>
<evidence type="ECO:0000313" key="3">
    <source>
        <dbReference type="EMBL" id="MFD1929058.1"/>
    </source>
</evidence>